<gene>
    <name evidence="2" type="ORF">GCM10007422_13280</name>
</gene>
<evidence type="ECO:0000259" key="1">
    <source>
        <dbReference type="Pfam" id="PF00668"/>
    </source>
</evidence>
<dbReference type="PANTHER" id="PTHR28037">
    <property type="entry name" value="ALCOHOL O-ACETYLTRANSFERASE 1-RELATED"/>
    <property type="match status" value="1"/>
</dbReference>
<dbReference type="Proteomes" id="UP000642938">
    <property type="component" value="Unassembled WGS sequence"/>
</dbReference>
<dbReference type="Gene3D" id="3.30.559.10">
    <property type="entry name" value="Chloramphenicol acetyltransferase-like domain"/>
    <property type="match status" value="1"/>
</dbReference>
<protein>
    <recommendedName>
        <fullName evidence="1">Condensation domain-containing protein</fullName>
    </recommendedName>
</protein>
<dbReference type="Pfam" id="PF00668">
    <property type="entry name" value="Condensation"/>
    <property type="match status" value="1"/>
</dbReference>
<sequence length="438" mass="50239">MTERITIKKMKRKLLFGERMLFGDGKSPFNIVIPFKIRGKIKEADLRFALFKIQKKHPWLTAAIRFDENKKPWFVANLTETFVIPIRIVDRLNDEHWEQESTHEWKTVFDATTAPLCRMTWLRGENVSEILMVYHHCLCDGTAALSILTELLQLLDDPDADIGREMPIMGIKDVIPAKVLNSYRNRTKNGLIGKIATLALWMIPVKKVAVERKKDFMLHWRFDQELTKEIILFCKNNQFTVNTLLSAAVLTAFKAVRKEKAFNKISLPVDIRNFNPIIKKDHIFAFGLMIVLSLLPQKDFLENVKALQKEVNDKSAKLNPYSLMMMMEACHPALQNFTNFLKYGKSSNDCMFSNLGKIDIPHQYRHFEVESIFSPSVMGPLGNTTTMIVSTYRNQMDFTFVASEGYVPYAEAEAIKEKLIAILKAQVGQPVEILSATA</sequence>
<evidence type="ECO:0000313" key="3">
    <source>
        <dbReference type="Proteomes" id="UP000642938"/>
    </source>
</evidence>
<accession>A0ABQ1XQ65</accession>
<name>A0ABQ1XQ65_9SPHI</name>
<comment type="caution">
    <text evidence="2">The sequence shown here is derived from an EMBL/GenBank/DDBJ whole genome shotgun (WGS) entry which is preliminary data.</text>
</comment>
<dbReference type="Gene3D" id="3.30.559.30">
    <property type="entry name" value="Nonribosomal peptide synthetase, condensation domain"/>
    <property type="match status" value="1"/>
</dbReference>
<dbReference type="SUPFAM" id="SSF52777">
    <property type="entry name" value="CoA-dependent acyltransferases"/>
    <property type="match status" value="2"/>
</dbReference>
<organism evidence="2 3">
    <name type="scientific">Pedobacter zeae</name>
    <dbReference type="NCBI Taxonomy" id="1737356"/>
    <lineage>
        <taxon>Bacteria</taxon>
        <taxon>Pseudomonadati</taxon>
        <taxon>Bacteroidota</taxon>
        <taxon>Sphingobacteriia</taxon>
        <taxon>Sphingobacteriales</taxon>
        <taxon>Sphingobacteriaceae</taxon>
        <taxon>Pedobacter</taxon>
    </lineage>
</organism>
<dbReference type="InterPro" id="IPR052058">
    <property type="entry name" value="Alcohol_O-acetyltransferase"/>
</dbReference>
<proteinExistence type="predicted"/>
<reference evidence="3" key="1">
    <citation type="journal article" date="2019" name="Int. J. Syst. Evol. Microbiol.">
        <title>The Global Catalogue of Microorganisms (GCM) 10K type strain sequencing project: providing services to taxonomists for standard genome sequencing and annotation.</title>
        <authorList>
            <consortium name="The Broad Institute Genomics Platform"/>
            <consortium name="The Broad Institute Genome Sequencing Center for Infectious Disease"/>
            <person name="Wu L."/>
            <person name="Ma J."/>
        </authorList>
    </citation>
    <scope>NUCLEOTIDE SEQUENCE [LARGE SCALE GENOMIC DNA]</scope>
    <source>
        <strain evidence="3">CGMCC 1.15287</strain>
    </source>
</reference>
<keyword evidence="3" id="KW-1185">Reference proteome</keyword>
<feature type="domain" description="Condensation" evidence="1">
    <location>
        <begin position="23"/>
        <end position="150"/>
    </location>
</feature>
<dbReference type="EMBL" id="BMHZ01000002">
    <property type="protein sequence ID" value="GGH00148.1"/>
    <property type="molecule type" value="Genomic_DNA"/>
</dbReference>
<dbReference type="InterPro" id="IPR001242">
    <property type="entry name" value="Condensation_dom"/>
</dbReference>
<dbReference type="PANTHER" id="PTHR28037:SF1">
    <property type="entry name" value="ALCOHOL O-ACETYLTRANSFERASE 1-RELATED"/>
    <property type="match status" value="1"/>
</dbReference>
<evidence type="ECO:0000313" key="2">
    <source>
        <dbReference type="EMBL" id="GGH00148.1"/>
    </source>
</evidence>
<dbReference type="InterPro" id="IPR023213">
    <property type="entry name" value="CAT-like_dom_sf"/>
</dbReference>